<dbReference type="Proteomes" id="UP000198384">
    <property type="component" value="Unassembled WGS sequence"/>
</dbReference>
<evidence type="ECO:0000256" key="2">
    <source>
        <dbReference type="ARBA" id="ARBA00022748"/>
    </source>
</evidence>
<evidence type="ECO:0000256" key="1">
    <source>
        <dbReference type="ARBA" id="ARBA00004196"/>
    </source>
</evidence>
<keyword evidence="2" id="KW-0201">Cytochrome c-type biogenesis</keyword>
<dbReference type="GO" id="GO:0030313">
    <property type="term" value="C:cell envelope"/>
    <property type="evidence" value="ECO:0007669"/>
    <property type="project" value="UniProtKB-SubCell"/>
</dbReference>
<proteinExistence type="predicted"/>
<keyword evidence="7" id="KW-1185">Reference proteome</keyword>
<comment type="subcellular location">
    <subcellularLocation>
        <location evidence="1">Cell envelope</location>
    </subcellularLocation>
</comment>
<keyword evidence="4" id="KW-0676">Redox-active center</keyword>
<dbReference type="GO" id="GO:0016491">
    <property type="term" value="F:oxidoreductase activity"/>
    <property type="evidence" value="ECO:0007669"/>
    <property type="project" value="InterPro"/>
</dbReference>
<organism evidence="6 7">
    <name type="scientific">Lutibacter agarilyticus</name>
    <dbReference type="NCBI Taxonomy" id="1109740"/>
    <lineage>
        <taxon>Bacteria</taxon>
        <taxon>Pseudomonadati</taxon>
        <taxon>Bacteroidota</taxon>
        <taxon>Flavobacteriia</taxon>
        <taxon>Flavobacteriales</taxon>
        <taxon>Flavobacteriaceae</taxon>
        <taxon>Lutibacter</taxon>
    </lineage>
</organism>
<dbReference type="PANTHER" id="PTHR42852">
    <property type="entry name" value="THIOL:DISULFIDE INTERCHANGE PROTEIN DSBE"/>
    <property type="match status" value="1"/>
</dbReference>
<dbReference type="InterPro" id="IPR013740">
    <property type="entry name" value="Redoxin"/>
</dbReference>
<dbReference type="Pfam" id="PF08534">
    <property type="entry name" value="Redoxin"/>
    <property type="match status" value="1"/>
</dbReference>
<dbReference type="SUPFAM" id="SSF52833">
    <property type="entry name" value="Thioredoxin-like"/>
    <property type="match status" value="1"/>
</dbReference>
<feature type="domain" description="Thioredoxin" evidence="5">
    <location>
        <begin position="346"/>
        <end position="507"/>
    </location>
</feature>
<name>A0A238XNQ1_9FLAO</name>
<dbReference type="InterPro" id="IPR050553">
    <property type="entry name" value="Thioredoxin_ResA/DsbE_sf"/>
</dbReference>
<dbReference type="EMBL" id="FZNT01000006">
    <property type="protein sequence ID" value="SNR60302.1"/>
    <property type="molecule type" value="Genomic_DNA"/>
</dbReference>
<dbReference type="InterPro" id="IPR036249">
    <property type="entry name" value="Thioredoxin-like_sf"/>
</dbReference>
<evidence type="ECO:0000313" key="7">
    <source>
        <dbReference type="Proteomes" id="UP000198384"/>
    </source>
</evidence>
<accession>A0A238XNQ1</accession>
<evidence type="ECO:0000259" key="5">
    <source>
        <dbReference type="PROSITE" id="PS51352"/>
    </source>
</evidence>
<dbReference type="GO" id="GO:0016853">
    <property type="term" value="F:isomerase activity"/>
    <property type="evidence" value="ECO:0007669"/>
    <property type="project" value="UniProtKB-KW"/>
</dbReference>
<dbReference type="Gene3D" id="3.40.30.10">
    <property type="entry name" value="Glutaredoxin"/>
    <property type="match status" value="1"/>
</dbReference>
<gene>
    <name evidence="6" type="ORF">SAMN06265371_106187</name>
</gene>
<sequence>MKNYYLITFFIILFSCSNKEKEEEIVSSGVFYPKVESRSVITGKISNIKNFSNKSKTIRLIVDDITIDKQVKYITTINENGKFLFDIPLSHSTKSFLVYSDGRIAPYIFPNDTLMINCEIIKRESLIGIKATSYDEKHKKFQNNFKKHDNWFYTEVDKFKKNLEKEQSPNNLKIEFLDFEKLLHKKIDSRIKDKQSNKIIYDYLKYSATYSCYENIIKLGRKIEDQKEKKTFYSFLTDSITFNQNALITSEYMYFLNFYSNFVEPRSTISIISTGKSDEQIKKELIAQKIENKLKLRPGIWGDYSVASNIRNTVIEREEEFTASSIDYYLELVKKNIKDNYTRQLLLAMLKKEKLSIIERDNINIPSGSEFQNTSKDLTSNLYDEILQKNKGKVIYMDFWATWCNPCIKQFPYSKKLHSKFESKDVSFVFLCCKSKKEAAENIIKTYQLKGQQYILNQKQYEYFEKQFEIVGFPSYILIDKQGEVYSKNASRPQSENTSITIEKLLNKK</sequence>
<dbReference type="CDD" id="cd02966">
    <property type="entry name" value="TlpA_like_family"/>
    <property type="match status" value="1"/>
</dbReference>
<dbReference type="InterPro" id="IPR013766">
    <property type="entry name" value="Thioredoxin_domain"/>
</dbReference>
<reference evidence="6 7" key="1">
    <citation type="submission" date="2017-06" db="EMBL/GenBank/DDBJ databases">
        <authorList>
            <person name="Kim H.J."/>
            <person name="Triplett B.A."/>
        </authorList>
    </citation>
    <scope>NUCLEOTIDE SEQUENCE [LARGE SCALE GENOMIC DNA]</scope>
    <source>
        <strain evidence="6 7">DSM 29150</strain>
    </source>
</reference>
<dbReference type="PROSITE" id="PS51352">
    <property type="entry name" value="THIOREDOXIN_2"/>
    <property type="match status" value="1"/>
</dbReference>
<dbReference type="PROSITE" id="PS51257">
    <property type="entry name" value="PROKAR_LIPOPROTEIN"/>
    <property type="match status" value="1"/>
</dbReference>
<evidence type="ECO:0000256" key="3">
    <source>
        <dbReference type="ARBA" id="ARBA00023157"/>
    </source>
</evidence>
<dbReference type="RefSeq" id="WP_141119711.1">
    <property type="nucleotide sequence ID" value="NZ_FZNT01000006.1"/>
</dbReference>
<keyword evidence="6" id="KW-0413">Isomerase</keyword>
<protein>
    <submittedName>
        <fullName evidence="6">Thiol-disulfide isomerase or thioredoxin</fullName>
    </submittedName>
</protein>
<evidence type="ECO:0000313" key="6">
    <source>
        <dbReference type="EMBL" id="SNR60302.1"/>
    </source>
</evidence>
<dbReference type="AlphaFoldDB" id="A0A238XNQ1"/>
<dbReference type="OrthoDB" id="743079at2"/>
<keyword evidence="3" id="KW-1015">Disulfide bond</keyword>
<dbReference type="GO" id="GO:0017004">
    <property type="term" value="P:cytochrome complex assembly"/>
    <property type="evidence" value="ECO:0007669"/>
    <property type="project" value="UniProtKB-KW"/>
</dbReference>
<evidence type="ECO:0000256" key="4">
    <source>
        <dbReference type="ARBA" id="ARBA00023284"/>
    </source>
</evidence>
<dbReference type="PANTHER" id="PTHR42852:SF6">
    <property type="entry name" value="THIOL:DISULFIDE INTERCHANGE PROTEIN DSBE"/>
    <property type="match status" value="1"/>
</dbReference>